<accession>A0A8C5FH24</accession>
<keyword evidence="1" id="KW-0238">DNA-binding</keyword>
<dbReference type="PANTHER" id="PTHR19303:SF74">
    <property type="entry name" value="POGO TRANSPOSABLE ELEMENT WITH KRAB DOMAIN"/>
    <property type="match status" value="1"/>
</dbReference>
<dbReference type="SUPFAM" id="SSF48295">
    <property type="entry name" value="TrpR-like"/>
    <property type="match status" value="1"/>
</dbReference>
<feature type="region of interest" description="Disordered" evidence="2">
    <location>
        <begin position="452"/>
        <end position="473"/>
    </location>
</feature>
<evidence type="ECO:0000256" key="2">
    <source>
        <dbReference type="SAM" id="MobiDB-lite"/>
    </source>
</evidence>
<feature type="compositionally biased region" description="Acidic residues" evidence="2">
    <location>
        <begin position="452"/>
        <end position="464"/>
    </location>
</feature>
<dbReference type="InterPro" id="IPR050863">
    <property type="entry name" value="CenT-Element_Derived"/>
</dbReference>
<dbReference type="InterPro" id="IPR009057">
    <property type="entry name" value="Homeodomain-like_sf"/>
</dbReference>
<dbReference type="GO" id="GO:0005634">
    <property type="term" value="C:nucleus"/>
    <property type="evidence" value="ECO:0007669"/>
    <property type="project" value="TreeGrafter"/>
</dbReference>
<evidence type="ECO:0000313" key="5">
    <source>
        <dbReference type="Proteomes" id="UP000694546"/>
    </source>
</evidence>
<dbReference type="GO" id="GO:0043565">
    <property type="term" value="F:sequence-specific DNA binding"/>
    <property type="evidence" value="ECO:0007669"/>
    <property type="project" value="InterPro"/>
</dbReference>
<dbReference type="Gene3D" id="1.10.10.60">
    <property type="entry name" value="Homeodomain-like"/>
    <property type="match status" value="2"/>
</dbReference>
<evidence type="ECO:0000256" key="1">
    <source>
        <dbReference type="ARBA" id="ARBA00023125"/>
    </source>
</evidence>
<protein>
    <recommendedName>
        <fullName evidence="3">HTH CENPB-type domain-containing protein</fullName>
    </recommendedName>
</protein>
<organism evidence="4 5">
    <name type="scientific">Gadus morhua</name>
    <name type="common">Atlantic cod</name>
    <dbReference type="NCBI Taxonomy" id="8049"/>
    <lineage>
        <taxon>Eukaryota</taxon>
        <taxon>Metazoa</taxon>
        <taxon>Chordata</taxon>
        <taxon>Craniata</taxon>
        <taxon>Vertebrata</taxon>
        <taxon>Euteleostomi</taxon>
        <taxon>Actinopterygii</taxon>
        <taxon>Neopterygii</taxon>
        <taxon>Teleostei</taxon>
        <taxon>Neoteleostei</taxon>
        <taxon>Acanthomorphata</taxon>
        <taxon>Zeiogadaria</taxon>
        <taxon>Gadariae</taxon>
        <taxon>Gadiformes</taxon>
        <taxon>Gadoidei</taxon>
        <taxon>Gadidae</taxon>
        <taxon>Gadus</taxon>
    </lineage>
</organism>
<name>A0A8C5FH24_GADMO</name>
<dbReference type="InterPro" id="IPR004875">
    <property type="entry name" value="DDE_SF_endonuclease_dom"/>
</dbReference>
<dbReference type="GeneTree" id="ENSGT00440000039028"/>
<evidence type="ECO:0000313" key="4">
    <source>
        <dbReference type="Ensembl" id="ENSGMOP00000036067.1"/>
    </source>
</evidence>
<dbReference type="InterPro" id="IPR010921">
    <property type="entry name" value="Trp_repressor/repl_initiator"/>
</dbReference>
<proteinExistence type="predicted"/>
<dbReference type="InterPro" id="IPR018586">
    <property type="entry name" value="Brinker_DNA-bd"/>
</dbReference>
<dbReference type="Pfam" id="PF03221">
    <property type="entry name" value="HTH_Tnp_Tc5"/>
    <property type="match status" value="1"/>
</dbReference>
<dbReference type="AlphaFoldDB" id="A0A8C5FH24"/>
<dbReference type="PROSITE" id="PS51253">
    <property type="entry name" value="HTH_CENPB"/>
    <property type="match status" value="1"/>
</dbReference>
<sequence>MERLSLVCQLVLQVKERERERNRDYNQPSIHTTRYRCLKMERQAVHLETSGSKVGQVNKQQRRSYDANFKIMVVNKAESSNNCQAAKKFGVTECNIRRWRAEKQRLKDANSQRKSFRGPQSGRFIEVDRRVYEYVREKRSEGMPITRAVIQLKALEIARELNITGFKASLGWCRRMMRRNGLSLRRRTSLAQHLPSDFGEKLLSFQRFVINLRKKHSYPLDHIGNADQTPVYFDMPTSVTVNRKGEKSVLVKSTGNEKSRVTVMLTCLADGSKLPPYVILKRKTVPKDPMPAGIIVRAQEKGWMESGLVVDWLKVVWGARYGGLRKRRNMLVLDAFRGHLTEPVKSQVRAMNGDLVIIPGGMSSQLQVLDVVVNKPFKDNLRKKYTEWLLSGNHALKPTGKKQKPSVRLLCEWILHAWDAVPSQSIIDGFKKCCISNALDGSEDDVVWEEPVEAEQLGSDDSESVTEMGRWRG</sequence>
<dbReference type="Pfam" id="PF09607">
    <property type="entry name" value="BrkDBD"/>
    <property type="match status" value="1"/>
</dbReference>
<dbReference type="PANTHER" id="PTHR19303">
    <property type="entry name" value="TRANSPOSON"/>
    <property type="match status" value="1"/>
</dbReference>
<dbReference type="Proteomes" id="UP000694546">
    <property type="component" value="Chromosome 17"/>
</dbReference>
<feature type="domain" description="HTH CENPB-type" evidence="3">
    <location>
        <begin position="115"/>
        <end position="186"/>
    </location>
</feature>
<dbReference type="SUPFAM" id="SSF46689">
    <property type="entry name" value="Homeodomain-like"/>
    <property type="match status" value="1"/>
</dbReference>
<reference evidence="4" key="1">
    <citation type="submission" date="2025-08" db="UniProtKB">
        <authorList>
            <consortium name="Ensembl"/>
        </authorList>
    </citation>
    <scope>IDENTIFICATION</scope>
</reference>
<dbReference type="Ensembl" id="ENSGMOT00000032471.1">
    <property type="protein sequence ID" value="ENSGMOP00000036067.1"/>
    <property type="gene ID" value="ENSGMOG00000031933.1"/>
</dbReference>
<keyword evidence="5" id="KW-1185">Reference proteome</keyword>
<dbReference type="OMA" id="PKECDAE"/>
<dbReference type="SMART" id="SM00674">
    <property type="entry name" value="CENPB"/>
    <property type="match status" value="1"/>
</dbReference>
<dbReference type="InterPro" id="IPR006600">
    <property type="entry name" value="HTH_CenpB_DNA-bd_dom"/>
</dbReference>
<evidence type="ECO:0000259" key="3">
    <source>
        <dbReference type="PROSITE" id="PS51253"/>
    </source>
</evidence>
<reference evidence="4" key="2">
    <citation type="submission" date="2025-09" db="UniProtKB">
        <authorList>
            <consortium name="Ensembl"/>
        </authorList>
    </citation>
    <scope>IDENTIFICATION</scope>
</reference>
<dbReference type="Pfam" id="PF03184">
    <property type="entry name" value="DDE_1"/>
    <property type="match status" value="1"/>
</dbReference>